<dbReference type="SUPFAM" id="SSF52540">
    <property type="entry name" value="P-loop containing nucleoside triphosphate hydrolases"/>
    <property type="match status" value="1"/>
</dbReference>
<comment type="similarity">
    <text evidence="1">Belongs to the ABC transporter superfamily.</text>
</comment>
<evidence type="ECO:0000256" key="3">
    <source>
        <dbReference type="ARBA" id="ARBA00022741"/>
    </source>
</evidence>
<evidence type="ECO:0000256" key="4">
    <source>
        <dbReference type="ARBA" id="ARBA00022840"/>
    </source>
</evidence>
<dbReference type="PROSITE" id="PS00211">
    <property type="entry name" value="ABC_TRANSPORTER_1"/>
    <property type="match status" value="1"/>
</dbReference>
<organism evidence="7 8">
    <name type="scientific">Skermanella cutis</name>
    <dbReference type="NCBI Taxonomy" id="2775420"/>
    <lineage>
        <taxon>Bacteria</taxon>
        <taxon>Pseudomonadati</taxon>
        <taxon>Pseudomonadota</taxon>
        <taxon>Alphaproteobacteria</taxon>
        <taxon>Rhodospirillales</taxon>
        <taxon>Azospirillaceae</taxon>
        <taxon>Skermanella</taxon>
    </lineage>
</organism>
<evidence type="ECO:0000256" key="1">
    <source>
        <dbReference type="ARBA" id="ARBA00005417"/>
    </source>
</evidence>
<dbReference type="InterPro" id="IPR027417">
    <property type="entry name" value="P-loop_NTPase"/>
</dbReference>
<dbReference type="Pfam" id="PF00005">
    <property type="entry name" value="ABC_tran"/>
    <property type="match status" value="1"/>
</dbReference>
<dbReference type="InterPro" id="IPR052156">
    <property type="entry name" value="BCAA_Transport_ATP-bd_LivF"/>
</dbReference>
<evidence type="ECO:0000256" key="2">
    <source>
        <dbReference type="ARBA" id="ARBA00022448"/>
    </source>
</evidence>
<keyword evidence="8" id="KW-1185">Reference proteome</keyword>
<dbReference type="EMBL" id="CP067420">
    <property type="protein sequence ID" value="QQP92392.1"/>
    <property type="molecule type" value="Genomic_DNA"/>
</dbReference>
<feature type="domain" description="ABC transporter" evidence="6">
    <location>
        <begin position="2"/>
        <end position="218"/>
    </location>
</feature>
<sequence length="219" mass="23851">MLAVDGVHVVIQSVTALRGFGMTAAPGEMIGLVGRNGAGKTTMMRTIMGHLAPVQGHIRVDGTDLRTVARHHRADLGIGYMPEDRGLIPALTVEENILLPTWVTKRLDGRQRLDFVYGIMPELKAMRERKALLLSGGQQKMVALGRALAVGTRLLLLDEPFEGVAPALSQRLSEVISALKGKDLAVVISQSDLNHSQSLFDREYIIERGANGTMREKAH</sequence>
<reference evidence="7" key="1">
    <citation type="submission" date="2021-02" db="EMBL/GenBank/DDBJ databases">
        <title>Skermanella TT6 skin isolate.</title>
        <authorList>
            <person name="Lee K."/>
            <person name="Ganzorig M."/>
        </authorList>
    </citation>
    <scope>NUCLEOTIDE SEQUENCE</scope>
    <source>
        <strain evidence="7">TT6</strain>
    </source>
</reference>
<evidence type="ECO:0000313" key="8">
    <source>
        <dbReference type="Proteomes" id="UP000595197"/>
    </source>
</evidence>
<dbReference type="InterPro" id="IPR003439">
    <property type="entry name" value="ABC_transporter-like_ATP-bd"/>
</dbReference>
<dbReference type="GO" id="GO:0005524">
    <property type="term" value="F:ATP binding"/>
    <property type="evidence" value="ECO:0007669"/>
    <property type="project" value="UniProtKB-KW"/>
</dbReference>
<proteinExistence type="inferred from homology"/>
<dbReference type="PANTHER" id="PTHR43820:SF5">
    <property type="entry name" value="HIGH-AFFINITY BRANCHED-CHAIN AMINO ACID TRANSPORT ATP-BINDING PROTEIN"/>
    <property type="match status" value="1"/>
</dbReference>
<gene>
    <name evidence="7" type="ORF">IGS68_10905</name>
</gene>
<evidence type="ECO:0000313" key="7">
    <source>
        <dbReference type="EMBL" id="QQP92392.1"/>
    </source>
</evidence>
<keyword evidence="2" id="KW-0813">Transport</keyword>
<dbReference type="Gene3D" id="3.40.50.300">
    <property type="entry name" value="P-loop containing nucleotide triphosphate hydrolases"/>
    <property type="match status" value="1"/>
</dbReference>
<dbReference type="Proteomes" id="UP000595197">
    <property type="component" value="Chromosome"/>
</dbReference>
<protein>
    <submittedName>
        <fullName evidence="7">ATP-binding cassette domain-containing protein</fullName>
    </submittedName>
</protein>
<name>A0ABX7BDB8_9PROT</name>
<dbReference type="PANTHER" id="PTHR43820">
    <property type="entry name" value="HIGH-AFFINITY BRANCHED-CHAIN AMINO ACID TRANSPORT ATP-BINDING PROTEIN LIVF"/>
    <property type="match status" value="1"/>
</dbReference>
<evidence type="ECO:0000256" key="5">
    <source>
        <dbReference type="ARBA" id="ARBA00022970"/>
    </source>
</evidence>
<keyword evidence="3" id="KW-0547">Nucleotide-binding</keyword>
<dbReference type="PROSITE" id="PS50893">
    <property type="entry name" value="ABC_TRANSPORTER_2"/>
    <property type="match status" value="1"/>
</dbReference>
<accession>A0ABX7BDB8</accession>
<dbReference type="InterPro" id="IPR017871">
    <property type="entry name" value="ABC_transporter-like_CS"/>
</dbReference>
<dbReference type="InterPro" id="IPR003593">
    <property type="entry name" value="AAA+_ATPase"/>
</dbReference>
<keyword evidence="5" id="KW-0029">Amino-acid transport</keyword>
<evidence type="ECO:0000259" key="6">
    <source>
        <dbReference type="PROSITE" id="PS50893"/>
    </source>
</evidence>
<dbReference type="SMART" id="SM00382">
    <property type="entry name" value="AAA"/>
    <property type="match status" value="1"/>
</dbReference>
<keyword evidence="4 7" id="KW-0067">ATP-binding</keyword>